<evidence type="ECO:0000256" key="3">
    <source>
        <dbReference type="ARBA" id="ARBA00022737"/>
    </source>
</evidence>
<feature type="region of interest" description="Disordered" evidence="7">
    <location>
        <begin position="415"/>
        <end position="450"/>
    </location>
</feature>
<dbReference type="EMBL" id="QZAN01000008">
    <property type="protein sequence ID" value="THW66181.1"/>
    <property type="molecule type" value="Genomic_DNA"/>
</dbReference>
<protein>
    <submittedName>
        <fullName evidence="8">WD40 repeat-like protein</fullName>
    </submittedName>
</protein>
<dbReference type="PANTHER" id="PTHR10253">
    <property type="entry name" value="POLYCOMB PROTEIN"/>
    <property type="match status" value="1"/>
</dbReference>
<dbReference type="InterPro" id="IPR051243">
    <property type="entry name" value="PcG_WD-repeat"/>
</dbReference>
<sequence>MEFPQVKAWLRLPDEENNLSIYDVKFCPYLKPDEDPVFAAVAGRKIYICKPVCKSSTSKTYDLEALRVIEDPDVRLQHTCSASIVHVLFDAYEHIQENISLNSVAWSLDTDTDESLVCVAGSGSKRISIWNVVTGDLVRHLHGHGGVSVTSKDRNSDRADMEKDVNDLVISPASPHVLASCSADYSIRVWNLDPRYHKQPCAAILSGEGHRQAILSIDFHENGRWLLSGGQDTLVCLWSVPEISDENAGTDNPTVVVYPHFASSGMHSDYVDCVRFWGDLVMSKASTGNNIKVKRGEIILWKIEGFSSADDHPPDPPMPGQGHLTRSAFGGTFLRLLTFDMVAIEPFYMRFGLFKRPGQRPMLVMGNIRARYSFWDLQRFEERATAGKESTTVTKDEKKKTSLARRILIKRIRARGNATLSTNDRDQGSSDSKAQVPIRAPAPRPAPKHPSLAFVAMRNSAELALRNSTDLSLRNTTDLSLRNSTRPSTRTSTNPPPTKPPPPTSAAMPGPAPRNPAKGKGKATDPTAPRTHAMKNYIRHAAHKTTVVQCPVDFACRAVEWSPDGKWCVAVGDHGIMAIFGRWMPK</sequence>
<dbReference type="SMART" id="SM00320">
    <property type="entry name" value="WD40"/>
    <property type="match status" value="4"/>
</dbReference>
<dbReference type="Gene3D" id="2.130.10.10">
    <property type="entry name" value="YVTN repeat-like/Quinoprotein amine dehydrogenase"/>
    <property type="match status" value="1"/>
</dbReference>
<keyword evidence="5" id="KW-0804">Transcription</keyword>
<comment type="similarity">
    <text evidence="1">Belongs to the WD repeat ESC family.</text>
</comment>
<dbReference type="PROSITE" id="PS00678">
    <property type="entry name" value="WD_REPEATS_1"/>
    <property type="match status" value="1"/>
</dbReference>
<feature type="compositionally biased region" description="Low complexity" evidence="7">
    <location>
        <begin position="482"/>
        <end position="493"/>
    </location>
</feature>
<dbReference type="Pfam" id="PF00400">
    <property type="entry name" value="WD40"/>
    <property type="match status" value="2"/>
</dbReference>
<organism evidence="8 9">
    <name type="scientific">Aureobasidium pullulans</name>
    <name type="common">Black yeast</name>
    <name type="synonym">Pullularia pullulans</name>
    <dbReference type="NCBI Taxonomy" id="5580"/>
    <lineage>
        <taxon>Eukaryota</taxon>
        <taxon>Fungi</taxon>
        <taxon>Dikarya</taxon>
        <taxon>Ascomycota</taxon>
        <taxon>Pezizomycotina</taxon>
        <taxon>Dothideomycetes</taxon>
        <taxon>Dothideomycetidae</taxon>
        <taxon>Dothideales</taxon>
        <taxon>Saccotheciaceae</taxon>
        <taxon>Aureobasidium</taxon>
    </lineage>
</organism>
<dbReference type="SUPFAM" id="SSF50978">
    <property type="entry name" value="WD40 repeat-like"/>
    <property type="match status" value="1"/>
</dbReference>
<keyword evidence="2 6" id="KW-0853">WD repeat</keyword>
<proteinExistence type="inferred from homology"/>
<feature type="region of interest" description="Disordered" evidence="7">
    <location>
        <begin position="474"/>
        <end position="529"/>
    </location>
</feature>
<dbReference type="InterPro" id="IPR036322">
    <property type="entry name" value="WD40_repeat_dom_sf"/>
</dbReference>
<gene>
    <name evidence="8" type="ORF">D6D20_01505</name>
</gene>
<evidence type="ECO:0000256" key="2">
    <source>
        <dbReference type="ARBA" id="ARBA00022574"/>
    </source>
</evidence>
<keyword evidence="4" id="KW-0805">Transcription regulation</keyword>
<evidence type="ECO:0000256" key="4">
    <source>
        <dbReference type="ARBA" id="ARBA00023015"/>
    </source>
</evidence>
<dbReference type="InterPro" id="IPR001680">
    <property type="entry name" value="WD40_rpt"/>
</dbReference>
<dbReference type="AlphaFoldDB" id="A0A4S8ZJP5"/>
<dbReference type="Proteomes" id="UP000310421">
    <property type="component" value="Unassembled WGS sequence"/>
</dbReference>
<dbReference type="PROSITE" id="PS50082">
    <property type="entry name" value="WD_REPEATS_2"/>
    <property type="match status" value="1"/>
</dbReference>
<feature type="compositionally biased region" description="Pro residues" evidence="7">
    <location>
        <begin position="494"/>
        <end position="514"/>
    </location>
</feature>
<name>A0A4S8ZJP5_AURPU</name>
<evidence type="ECO:0000256" key="1">
    <source>
        <dbReference type="ARBA" id="ARBA00008075"/>
    </source>
</evidence>
<evidence type="ECO:0000313" key="9">
    <source>
        <dbReference type="Proteomes" id="UP000310421"/>
    </source>
</evidence>
<comment type="caution">
    <text evidence="8">The sequence shown here is derived from an EMBL/GenBank/DDBJ whole genome shotgun (WGS) entry which is preliminary data.</text>
</comment>
<evidence type="ECO:0000256" key="7">
    <source>
        <dbReference type="SAM" id="MobiDB-lite"/>
    </source>
</evidence>
<evidence type="ECO:0000313" key="8">
    <source>
        <dbReference type="EMBL" id="THW66181.1"/>
    </source>
</evidence>
<dbReference type="InterPro" id="IPR019775">
    <property type="entry name" value="WD40_repeat_CS"/>
</dbReference>
<accession>A0A4S8ZJP5</accession>
<feature type="repeat" description="WD" evidence="6">
    <location>
        <begin position="207"/>
        <end position="240"/>
    </location>
</feature>
<keyword evidence="3" id="KW-0677">Repeat</keyword>
<evidence type="ECO:0000256" key="6">
    <source>
        <dbReference type="PROSITE-ProRule" id="PRU00221"/>
    </source>
</evidence>
<dbReference type="InterPro" id="IPR015943">
    <property type="entry name" value="WD40/YVTN_repeat-like_dom_sf"/>
</dbReference>
<reference evidence="8 9" key="1">
    <citation type="submission" date="2018-10" db="EMBL/GenBank/DDBJ databases">
        <title>Fifty Aureobasidium pullulans genomes reveal a recombining polyextremotolerant generalist.</title>
        <authorList>
            <person name="Gostincar C."/>
            <person name="Turk M."/>
            <person name="Zajc J."/>
            <person name="Gunde-Cimerman N."/>
        </authorList>
    </citation>
    <scope>NUCLEOTIDE SEQUENCE [LARGE SCALE GENOMIC DNA]</scope>
    <source>
        <strain evidence="8 9">EXF-10751</strain>
    </source>
</reference>
<evidence type="ECO:0000256" key="5">
    <source>
        <dbReference type="ARBA" id="ARBA00023163"/>
    </source>
</evidence>
<dbReference type="PROSITE" id="PS50294">
    <property type="entry name" value="WD_REPEATS_REGION"/>
    <property type="match status" value="1"/>
</dbReference>